<evidence type="ECO:0000259" key="6">
    <source>
        <dbReference type="PROSITE" id="PS50850"/>
    </source>
</evidence>
<evidence type="ECO:0000313" key="7">
    <source>
        <dbReference type="EMBL" id="KAH0236028.1"/>
    </source>
</evidence>
<keyword evidence="4 5" id="KW-0472">Membrane</keyword>
<reference evidence="7" key="2">
    <citation type="submission" date="2021-08" db="EMBL/GenBank/DDBJ databases">
        <authorList>
            <person name="Gostincar C."/>
            <person name="Sun X."/>
            <person name="Song Z."/>
            <person name="Gunde-Cimerman N."/>
        </authorList>
    </citation>
    <scope>NUCLEOTIDE SEQUENCE</scope>
    <source>
        <strain evidence="7">EXF-8016</strain>
    </source>
</reference>
<dbReference type="EMBL" id="JAHFYH010000002">
    <property type="protein sequence ID" value="KAH0236028.1"/>
    <property type="molecule type" value="Genomic_DNA"/>
</dbReference>
<comment type="caution">
    <text evidence="7">The sequence shown here is derived from an EMBL/GenBank/DDBJ whole genome shotgun (WGS) entry which is preliminary data.</text>
</comment>
<gene>
    <name evidence="7" type="ORF">KCV03_g535</name>
</gene>
<dbReference type="Gene3D" id="1.20.1720.10">
    <property type="entry name" value="Multidrug resistance protein D"/>
    <property type="match status" value="1"/>
</dbReference>
<evidence type="ECO:0000256" key="2">
    <source>
        <dbReference type="ARBA" id="ARBA00022692"/>
    </source>
</evidence>
<feature type="transmembrane region" description="Helical" evidence="5">
    <location>
        <begin position="352"/>
        <end position="372"/>
    </location>
</feature>
<dbReference type="Gene3D" id="1.20.1250.20">
    <property type="entry name" value="MFS general substrate transporter like domains"/>
    <property type="match status" value="1"/>
</dbReference>
<feature type="transmembrane region" description="Helical" evidence="5">
    <location>
        <begin position="319"/>
        <end position="340"/>
    </location>
</feature>
<comment type="subcellular location">
    <subcellularLocation>
        <location evidence="1">Membrane</location>
        <topology evidence="1">Multi-pass membrane protein</topology>
    </subcellularLocation>
</comment>
<feature type="transmembrane region" description="Helical" evidence="5">
    <location>
        <begin position="529"/>
        <end position="550"/>
    </location>
</feature>
<dbReference type="InterPro" id="IPR020846">
    <property type="entry name" value="MFS_dom"/>
</dbReference>
<feature type="transmembrane region" description="Helical" evidence="5">
    <location>
        <begin position="227"/>
        <end position="247"/>
    </location>
</feature>
<feature type="non-terminal residue" evidence="7">
    <location>
        <position position="1"/>
    </location>
</feature>
<dbReference type="Pfam" id="PF07690">
    <property type="entry name" value="MFS_1"/>
    <property type="match status" value="1"/>
</dbReference>
<evidence type="ECO:0000256" key="1">
    <source>
        <dbReference type="ARBA" id="ARBA00004141"/>
    </source>
</evidence>
<dbReference type="SUPFAM" id="SSF103473">
    <property type="entry name" value="MFS general substrate transporter"/>
    <property type="match status" value="1"/>
</dbReference>
<evidence type="ECO:0000256" key="3">
    <source>
        <dbReference type="ARBA" id="ARBA00022989"/>
    </source>
</evidence>
<feature type="transmembrane region" description="Helical" evidence="5">
    <location>
        <begin position="423"/>
        <end position="442"/>
    </location>
</feature>
<dbReference type="GO" id="GO:0022857">
    <property type="term" value="F:transmembrane transporter activity"/>
    <property type="evidence" value="ECO:0007669"/>
    <property type="project" value="InterPro"/>
</dbReference>
<accession>A0A9P8GPJ1</accession>
<protein>
    <submittedName>
        <fullName evidence="7">MFS general substrate transporter</fullName>
    </submittedName>
</protein>
<name>A0A9P8GPJ1_AURME</name>
<reference evidence="7" key="1">
    <citation type="journal article" date="2021" name="J Fungi (Basel)">
        <title>Virulence traits and population genomics of the black yeast Aureobasidium melanogenum.</title>
        <authorList>
            <person name="Cernosa A."/>
            <person name="Sun X."/>
            <person name="Gostincar C."/>
            <person name="Fang C."/>
            <person name="Gunde-Cimerman N."/>
            <person name="Song Z."/>
        </authorList>
    </citation>
    <scope>NUCLEOTIDE SEQUENCE</scope>
    <source>
        <strain evidence="7">EXF-8016</strain>
    </source>
</reference>
<feature type="transmembrane region" description="Helical" evidence="5">
    <location>
        <begin position="448"/>
        <end position="473"/>
    </location>
</feature>
<feature type="transmembrane region" description="Helical" evidence="5">
    <location>
        <begin position="136"/>
        <end position="153"/>
    </location>
</feature>
<sequence>MISDNAQHMFDMDTTNDTPNIGVPLTPPSTPILSPRRPPVNRYPSAWRLSSLESILEYKAAIKQGKEASVTTSEINSSEYAASITNDRRFRSTAAEVAFCFSMGLTQLLAEYMISGFAVVLPELLSRFTDDVTSDFWPATVLSLVLCSTLCFTARLSDMYGGYPIFMIAVLWLCIWSVIAGFSSSLIVVDICRAMQGLAIAAYTPSSFALFGAIYPNGPRKNLVLGIYAACSPLGFFVGILVAAALPADKWNWWFWIATIMSFVALVSAYVSVPSDRADRQQLNLNMDWSGTVTITSGLILVAYALAASSGSLSAWKTPGFLVPFIIGIICLALALYVELWWAKCPLLPKKFFEPTCVLPLMTACVFFYGSFGTWLFTTTSHLTLAYGVTGIRMAWWCAPLAVGGILCGLVSGRLIHHGSPTWTLVISGVAWVAAPLLLALGSTSMGYWPFVFPAMVCATVGVDITYNIANLVLSSLSPLKWQGLAGAVNSTTVNLGIAFSLAITQVIQTATEGKDPSVDDRLRGHRNCYLFAAASAAIGLAVTAACVRIPRDCVRSKKDDNEWAESSNLEMS</sequence>
<feature type="transmembrane region" description="Helical" evidence="5">
    <location>
        <begin position="392"/>
        <end position="411"/>
    </location>
</feature>
<dbReference type="PANTHER" id="PTHR42718:SF11">
    <property type="entry name" value="MAJOR FACILITATOR SUPERFAMILY (MFS) PROFILE DOMAIN-CONTAINING PROTEIN"/>
    <property type="match status" value="1"/>
</dbReference>
<evidence type="ECO:0000313" key="8">
    <source>
        <dbReference type="Proteomes" id="UP000767238"/>
    </source>
</evidence>
<feature type="transmembrane region" description="Helical" evidence="5">
    <location>
        <begin position="285"/>
        <end position="307"/>
    </location>
</feature>
<feature type="domain" description="Major facilitator superfamily (MFS) profile" evidence="6">
    <location>
        <begin position="99"/>
        <end position="552"/>
    </location>
</feature>
<dbReference type="PANTHER" id="PTHR42718">
    <property type="entry name" value="MAJOR FACILITATOR SUPERFAMILY MULTIDRUG TRANSPORTER MFSC"/>
    <property type="match status" value="1"/>
</dbReference>
<proteinExistence type="predicted"/>
<dbReference type="GO" id="GO:0016020">
    <property type="term" value="C:membrane"/>
    <property type="evidence" value="ECO:0007669"/>
    <property type="project" value="UniProtKB-SubCell"/>
</dbReference>
<dbReference type="Proteomes" id="UP000767238">
    <property type="component" value="Unassembled WGS sequence"/>
</dbReference>
<feature type="transmembrane region" description="Helical" evidence="5">
    <location>
        <begin position="485"/>
        <end position="509"/>
    </location>
</feature>
<organism evidence="7 8">
    <name type="scientific">Aureobasidium melanogenum</name>
    <name type="common">Aureobasidium pullulans var. melanogenum</name>
    <dbReference type="NCBI Taxonomy" id="46634"/>
    <lineage>
        <taxon>Eukaryota</taxon>
        <taxon>Fungi</taxon>
        <taxon>Dikarya</taxon>
        <taxon>Ascomycota</taxon>
        <taxon>Pezizomycotina</taxon>
        <taxon>Dothideomycetes</taxon>
        <taxon>Dothideomycetidae</taxon>
        <taxon>Dothideales</taxon>
        <taxon>Saccotheciaceae</taxon>
        <taxon>Aureobasidium</taxon>
    </lineage>
</organism>
<feature type="transmembrane region" description="Helical" evidence="5">
    <location>
        <begin position="253"/>
        <end position="273"/>
    </location>
</feature>
<dbReference type="AlphaFoldDB" id="A0A9P8GPJ1"/>
<evidence type="ECO:0000256" key="5">
    <source>
        <dbReference type="SAM" id="Phobius"/>
    </source>
</evidence>
<evidence type="ECO:0000256" key="4">
    <source>
        <dbReference type="ARBA" id="ARBA00023136"/>
    </source>
</evidence>
<dbReference type="PROSITE" id="PS50850">
    <property type="entry name" value="MFS"/>
    <property type="match status" value="1"/>
</dbReference>
<keyword evidence="3 5" id="KW-1133">Transmembrane helix</keyword>
<feature type="transmembrane region" description="Helical" evidence="5">
    <location>
        <begin position="165"/>
        <end position="188"/>
    </location>
</feature>
<dbReference type="InterPro" id="IPR036259">
    <property type="entry name" value="MFS_trans_sf"/>
</dbReference>
<feature type="transmembrane region" description="Helical" evidence="5">
    <location>
        <begin position="194"/>
        <end position="215"/>
    </location>
</feature>
<feature type="transmembrane region" description="Helical" evidence="5">
    <location>
        <begin position="97"/>
        <end position="121"/>
    </location>
</feature>
<dbReference type="InterPro" id="IPR011701">
    <property type="entry name" value="MFS"/>
</dbReference>
<keyword evidence="2 5" id="KW-0812">Transmembrane</keyword>